<evidence type="ECO:0000256" key="1">
    <source>
        <dbReference type="SAM" id="SignalP"/>
    </source>
</evidence>
<organism evidence="3 4">
    <name type="scientific">Sulfuricurvum kujiense (strain ATCC BAA-921 / DSM 16994 / JCM 11577 / YK-1)</name>
    <dbReference type="NCBI Taxonomy" id="709032"/>
    <lineage>
        <taxon>Bacteria</taxon>
        <taxon>Pseudomonadati</taxon>
        <taxon>Campylobacterota</taxon>
        <taxon>Epsilonproteobacteria</taxon>
        <taxon>Campylobacterales</taxon>
        <taxon>Sulfurimonadaceae</taxon>
        <taxon>Sulfuricurvum</taxon>
    </lineage>
</organism>
<dbReference type="HOGENOM" id="CLU_2060224_0_0_7"/>
<gene>
    <name evidence="3" type="ordered locus">Sulku_2263</name>
</gene>
<dbReference type="EMBL" id="CP002355">
    <property type="protein sequence ID" value="ADR34923.1"/>
    <property type="molecule type" value="Genomic_DNA"/>
</dbReference>
<dbReference type="AlphaFoldDB" id="E4TX57"/>
<name>E4TX57_SULKY</name>
<dbReference type="InterPro" id="IPR025711">
    <property type="entry name" value="PepSY"/>
</dbReference>
<feature type="signal peptide" evidence="1">
    <location>
        <begin position="1"/>
        <end position="18"/>
    </location>
</feature>
<sequence length="119" mass="13613">MKFIPFVSLSLVSLSLYGAMGSSITIPVQEHLKYSFGNHRNHTVQKMEEKQYYKSMAPMSDEDIRNHLSGEGYSVRSIKLRDIAYELVYQVYVTDNTSKSLKLYVDPANGSILKEEIIE</sequence>
<dbReference type="Proteomes" id="UP000008721">
    <property type="component" value="Chromosome"/>
</dbReference>
<accession>E4TX57</accession>
<dbReference type="RefSeq" id="WP_013461120.1">
    <property type="nucleotide sequence ID" value="NC_014762.1"/>
</dbReference>
<reference evidence="3 4" key="1">
    <citation type="journal article" date="2012" name="Stand. Genomic Sci.">
        <title>Complete genome sequence of the sulfur compounds oxidizing chemolithoautotroph Sulfuricurvum kujiense type strain (YK-1(T)).</title>
        <authorList>
            <person name="Han C."/>
            <person name="Kotsyurbenko O."/>
            <person name="Chertkov O."/>
            <person name="Held B."/>
            <person name="Lapidus A."/>
            <person name="Nolan M."/>
            <person name="Lucas S."/>
            <person name="Hammon N."/>
            <person name="Deshpande S."/>
            <person name="Cheng J.F."/>
            <person name="Tapia R."/>
            <person name="Goodwin L.A."/>
            <person name="Pitluck S."/>
            <person name="Liolios K."/>
            <person name="Pagani I."/>
            <person name="Ivanova N."/>
            <person name="Mavromatis K."/>
            <person name="Mikhailova N."/>
            <person name="Pati A."/>
            <person name="Chen A."/>
            <person name="Palaniappan K."/>
            <person name="Land M."/>
            <person name="Hauser L."/>
            <person name="Chang Y.J."/>
            <person name="Jeffries C.D."/>
            <person name="Brambilla E.M."/>
            <person name="Rohde M."/>
            <person name="Spring S."/>
            <person name="Sikorski J."/>
            <person name="Goker M."/>
            <person name="Woyke T."/>
            <person name="Bristow J."/>
            <person name="Eisen J.A."/>
            <person name="Markowitz V."/>
            <person name="Hugenholtz P."/>
            <person name="Kyrpides N.C."/>
            <person name="Klenk H.P."/>
            <person name="Detter J.C."/>
        </authorList>
    </citation>
    <scope>NUCLEOTIDE SEQUENCE [LARGE SCALE GENOMIC DNA]</scope>
    <source>
        <strain evidence="4">ATCC BAA-921 / DSM 16994 / JCM 11577 / YK-1</strain>
    </source>
</reference>
<proteinExistence type="predicted"/>
<dbReference type="STRING" id="709032.Sulku_2263"/>
<protein>
    <recommendedName>
        <fullName evidence="2">PepSY domain-containing protein</fullName>
    </recommendedName>
</protein>
<feature type="domain" description="PepSY" evidence="2">
    <location>
        <begin position="59"/>
        <end position="116"/>
    </location>
</feature>
<evidence type="ECO:0000313" key="4">
    <source>
        <dbReference type="Proteomes" id="UP000008721"/>
    </source>
</evidence>
<dbReference type="OrthoDB" id="197262at2"/>
<keyword evidence="4" id="KW-1185">Reference proteome</keyword>
<dbReference type="Pfam" id="PF13670">
    <property type="entry name" value="PepSY_2"/>
    <property type="match status" value="1"/>
</dbReference>
<dbReference type="eggNOG" id="COG5591">
    <property type="taxonomic scope" value="Bacteria"/>
</dbReference>
<dbReference type="KEGG" id="sku:Sulku_2263"/>
<evidence type="ECO:0000313" key="3">
    <source>
        <dbReference type="EMBL" id="ADR34923.1"/>
    </source>
</evidence>
<evidence type="ECO:0000259" key="2">
    <source>
        <dbReference type="Pfam" id="PF13670"/>
    </source>
</evidence>
<feature type="chain" id="PRO_5003190022" description="PepSY domain-containing protein" evidence="1">
    <location>
        <begin position="19"/>
        <end position="119"/>
    </location>
</feature>
<keyword evidence="1" id="KW-0732">Signal</keyword>